<dbReference type="GO" id="GO:0003700">
    <property type="term" value="F:DNA-binding transcription factor activity"/>
    <property type="evidence" value="ECO:0007669"/>
    <property type="project" value="InterPro"/>
</dbReference>
<dbReference type="SMART" id="SM00345">
    <property type="entry name" value="HTH_GNTR"/>
    <property type="match status" value="1"/>
</dbReference>
<dbReference type="Proteomes" id="UP000229681">
    <property type="component" value="Unassembled WGS sequence"/>
</dbReference>
<dbReference type="InterPro" id="IPR036390">
    <property type="entry name" value="WH_DNA-bd_sf"/>
</dbReference>
<gene>
    <name evidence="6" type="ORF">CUN49_16700</name>
</gene>
<dbReference type="Gene3D" id="1.10.10.10">
    <property type="entry name" value="Winged helix-like DNA-binding domain superfamily/Winged helix DNA-binding domain"/>
    <property type="match status" value="1"/>
</dbReference>
<evidence type="ECO:0000256" key="3">
    <source>
        <dbReference type="ARBA" id="ARBA00023163"/>
    </source>
</evidence>
<dbReference type="PANTHER" id="PTHR43537">
    <property type="entry name" value="TRANSCRIPTIONAL REGULATOR, GNTR FAMILY"/>
    <property type="match status" value="1"/>
</dbReference>
<evidence type="ECO:0000313" key="6">
    <source>
        <dbReference type="EMBL" id="PJF34219.1"/>
    </source>
</evidence>
<feature type="domain" description="HTH gntR-type" evidence="5">
    <location>
        <begin position="22"/>
        <end position="89"/>
    </location>
</feature>
<dbReference type="EMBL" id="PGTM01000558">
    <property type="protein sequence ID" value="PJF34219.1"/>
    <property type="molecule type" value="Genomic_DNA"/>
</dbReference>
<dbReference type="CDD" id="cd07377">
    <property type="entry name" value="WHTH_GntR"/>
    <property type="match status" value="1"/>
</dbReference>
<dbReference type="SUPFAM" id="SSF48008">
    <property type="entry name" value="GntR ligand-binding domain-like"/>
    <property type="match status" value="1"/>
</dbReference>
<dbReference type="AlphaFoldDB" id="A0A2M8P9J4"/>
<dbReference type="InterPro" id="IPR000524">
    <property type="entry name" value="Tscrpt_reg_HTH_GntR"/>
</dbReference>
<keyword evidence="3" id="KW-0804">Transcription</keyword>
<proteinExistence type="predicted"/>
<dbReference type="SUPFAM" id="SSF46785">
    <property type="entry name" value="Winged helix' DNA-binding domain"/>
    <property type="match status" value="1"/>
</dbReference>
<evidence type="ECO:0000256" key="4">
    <source>
        <dbReference type="SAM" id="MobiDB-lite"/>
    </source>
</evidence>
<protein>
    <submittedName>
        <fullName evidence="6">GntR family transcriptional regulator</fullName>
    </submittedName>
</protein>
<name>A0A2M8P9J4_9CHLR</name>
<accession>A0A2M8P9J4</accession>
<dbReference type="InterPro" id="IPR008920">
    <property type="entry name" value="TF_FadR/GntR_C"/>
</dbReference>
<evidence type="ECO:0000256" key="1">
    <source>
        <dbReference type="ARBA" id="ARBA00023015"/>
    </source>
</evidence>
<dbReference type="GO" id="GO:0003677">
    <property type="term" value="F:DNA binding"/>
    <property type="evidence" value="ECO:0007669"/>
    <property type="project" value="UniProtKB-KW"/>
</dbReference>
<feature type="region of interest" description="Disordered" evidence="4">
    <location>
        <begin position="1"/>
        <end position="23"/>
    </location>
</feature>
<feature type="non-terminal residue" evidence="6">
    <location>
        <position position="1"/>
    </location>
</feature>
<feature type="compositionally biased region" description="Polar residues" evidence="4">
    <location>
        <begin position="11"/>
        <end position="22"/>
    </location>
</feature>
<evidence type="ECO:0000259" key="5">
    <source>
        <dbReference type="PROSITE" id="PS50949"/>
    </source>
</evidence>
<dbReference type="PANTHER" id="PTHR43537:SF24">
    <property type="entry name" value="GLUCONATE OPERON TRANSCRIPTIONAL REPRESSOR"/>
    <property type="match status" value="1"/>
</dbReference>
<organism evidence="6 7">
    <name type="scientific">Candidatus Thermofonsia Clade 1 bacterium</name>
    <dbReference type="NCBI Taxonomy" id="2364210"/>
    <lineage>
        <taxon>Bacteria</taxon>
        <taxon>Bacillati</taxon>
        <taxon>Chloroflexota</taxon>
        <taxon>Candidatus Thermofontia</taxon>
        <taxon>Candidatus Thermofonsia Clade 1</taxon>
    </lineage>
</organism>
<evidence type="ECO:0000313" key="7">
    <source>
        <dbReference type="Proteomes" id="UP000229681"/>
    </source>
</evidence>
<keyword evidence="1" id="KW-0805">Transcription regulation</keyword>
<sequence length="149" mass="16648">QQPCSEREAVSDSSHSETPQSKQLRDIAAERLRAMIAQGKLRGGQWLRQAALSAELGISYTPIREALKQLEAEGLVEHVPYRGVRVVAFRPDDILDIYAIRLVLEAQAAASAAQRITEADLAILRELHERMCQLHGPESLAEVRELNER</sequence>
<comment type="caution">
    <text evidence="6">The sequence shown here is derived from an EMBL/GenBank/DDBJ whole genome shotgun (WGS) entry which is preliminary data.</text>
</comment>
<dbReference type="InterPro" id="IPR011711">
    <property type="entry name" value="GntR_C"/>
</dbReference>
<evidence type="ECO:0000256" key="2">
    <source>
        <dbReference type="ARBA" id="ARBA00023125"/>
    </source>
</evidence>
<dbReference type="Pfam" id="PF07729">
    <property type="entry name" value="FCD"/>
    <property type="match status" value="1"/>
</dbReference>
<dbReference type="Pfam" id="PF00392">
    <property type="entry name" value="GntR"/>
    <property type="match status" value="1"/>
</dbReference>
<keyword evidence="2" id="KW-0238">DNA-binding</keyword>
<feature type="compositionally biased region" description="Basic and acidic residues" evidence="4">
    <location>
        <begin position="1"/>
        <end position="10"/>
    </location>
</feature>
<dbReference type="InterPro" id="IPR036388">
    <property type="entry name" value="WH-like_DNA-bd_sf"/>
</dbReference>
<reference evidence="6 7" key="1">
    <citation type="submission" date="2017-11" db="EMBL/GenBank/DDBJ databases">
        <title>Evolution of Phototrophy in the Chloroflexi Phylum Driven by Horizontal Gene Transfer.</title>
        <authorList>
            <person name="Ward L.M."/>
            <person name="Hemp J."/>
            <person name="Shih P.M."/>
            <person name="Mcglynn S.E."/>
            <person name="Fischer W."/>
        </authorList>
    </citation>
    <scope>NUCLEOTIDE SEQUENCE [LARGE SCALE GENOMIC DNA]</scope>
    <source>
        <strain evidence="6">JP3_13</strain>
    </source>
</reference>
<dbReference type="PROSITE" id="PS50949">
    <property type="entry name" value="HTH_GNTR"/>
    <property type="match status" value="1"/>
</dbReference>
<feature type="non-terminal residue" evidence="6">
    <location>
        <position position="149"/>
    </location>
</feature>
<dbReference type="Gene3D" id="1.20.120.530">
    <property type="entry name" value="GntR ligand-binding domain-like"/>
    <property type="match status" value="1"/>
</dbReference>